<feature type="binding site" evidence="4">
    <location>
        <position position="71"/>
    </location>
    <ligand>
        <name>a divalent metal cation</name>
        <dbReference type="ChEBI" id="CHEBI:60240"/>
        <label>1</label>
    </ligand>
</feature>
<reference evidence="5" key="1">
    <citation type="submission" date="2022-01" db="EMBL/GenBank/DDBJ databases">
        <title>Whole genome-based taxonomy of the Shewanellaceae.</title>
        <authorList>
            <person name="Martin-Rodriguez A.J."/>
        </authorList>
    </citation>
    <scope>NUCLEOTIDE SEQUENCE</scope>
    <source>
        <strain evidence="5">DSM 16422</strain>
    </source>
</reference>
<evidence type="ECO:0000256" key="1">
    <source>
        <dbReference type="ARBA" id="ARBA00006964"/>
    </source>
</evidence>
<feature type="binding site" evidence="4">
    <location>
        <position position="226"/>
    </location>
    <ligand>
        <name>a divalent metal cation</name>
        <dbReference type="ChEBI" id="CHEBI:60240"/>
        <label>1</label>
    </ligand>
</feature>
<comment type="caution">
    <text evidence="5">The sequence shown here is derived from an EMBL/GenBank/DDBJ whole genome shotgun (WGS) entry which is preliminary data.</text>
</comment>
<dbReference type="PANTHER" id="PTHR13799:SF14">
    <property type="entry name" value="GTP CYCLOHYDROLASE 1 TYPE 2 HOMOLOG"/>
    <property type="match status" value="1"/>
</dbReference>
<dbReference type="GO" id="GO:0005737">
    <property type="term" value="C:cytoplasm"/>
    <property type="evidence" value="ECO:0007669"/>
    <property type="project" value="TreeGrafter"/>
</dbReference>
<dbReference type="EMBL" id="JAKIKP010000006">
    <property type="protein sequence ID" value="MCL1143054.1"/>
    <property type="molecule type" value="Genomic_DNA"/>
</dbReference>
<dbReference type="Pfam" id="PF01784">
    <property type="entry name" value="DUF34_NIF3"/>
    <property type="match status" value="1"/>
</dbReference>
<accession>A0A9X1ZIM8</accession>
<dbReference type="RefSeq" id="WP_248995735.1">
    <property type="nucleotide sequence ID" value="NZ_JAKIKP010000006.1"/>
</dbReference>
<dbReference type="InterPro" id="IPR002678">
    <property type="entry name" value="DUF34/NIF3"/>
</dbReference>
<feature type="binding site" evidence="4">
    <location>
        <position position="230"/>
    </location>
    <ligand>
        <name>a divalent metal cation</name>
        <dbReference type="ChEBI" id="CHEBI:60240"/>
        <label>1</label>
    </ligand>
</feature>
<evidence type="ECO:0000256" key="4">
    <source>
        <dbReference type="PIRSR" id="PIRSR602678-1"/>
    </source>
</evidence>
<dbReference type="Gene3D" id="3.40.1390.30">
    <property type="entry name" value="NIF3 (NGG1p interacting factor 3)-like"/>
    <property type="match status" value="2"/>
</dbReference>
<proteinExistence type="inferred from homology"/>
<feature type="binding site" evidence="4">
    <location>
        <position position="72"/>
    </location>
    <ligand>
        <name>a divalent metal cation</name>
        <dbReference type="ChEBI" id="CHEBI:60240"/>
        <label>1</label>
    </ligand>
</feature>
<organism evidence="5 6">
    <name type="scientific">Shewanella gaetbuli</name>
    <dbReference type="NCBI Taxonomy" id="220752"/>
    <lineage>
        <taxon>Bacteria</taxon>
        <taxon>Pseudomonadati</taxon>
        <taxon>Pseudomonadota</taxon>
        <taxon>Gammaproteobacteria</taxon>
        <taxon>Alteromonadales</taxon>
        <taxon>Shewanellaceae</taxon>
        <taxon>Shewanella</taxon>
    </lineage>
</organism>
<keyword evidence="3 4" id="KW-0479">Metal-binding</keyword>
<dbReference type="PANTHER" id="PTHR13799">
    <property type="entry name" value="NGG1 INTERACTING FACTOR 3"/>
    <property type="match status" value="1"/>
</dbReference>
<dbReference type="NCBIfam" id="TIGR00486">
    <property type="entry name" value="YbgI_SA1388"/>
    <property type="match status" value="1"/>
</dbReference>
<protein>
    <recommendedName>
        <fullName evidence="2">GTP cyclohydrolase 1 type 2 homolog</fullName>
    </recommendedName>
</protein>
<dbReference type="FunFam" id="3.40.1390.30:FF:000002">
    <property type="entry name" value="Nif3-like dinuclear metal center protein"/>
    <property type="match status" value="1"/>
</dbReference>
<dbReference type="SUPFAM" id="SSF102705">
    <property type="entry name" value="NIF3 (NGG1p interacting factor 3)-like"/>
    <property type="match status" value="1"/>
</dbReference>
<dbReference type="InterPro" id="IPR036069">
    <property type="entry name" value="DUF34/NIF3_sf"/>
</dbReference>
<evidence type="ECO:0000256" key="3">
    <source>
        <dbReference type="ARBA" id="ARBA00022723"/>
    </source>
</evidence>
<name>A0A9X1ZIM8_9GAMM</name>
<sequence>MNHNGTNIVEQQTLAQYLTEFLNVTKFKDYAPNGLQVQGKNNIKTIVTGVTACQPLIDQAIALQADAIIVHHGFFWKNEPEVLTGMKYKRIKALMDNDISLFGYHLPLDAHHGVGNNVQLAAQLGILNPCIYEEVAQDLLWHGHLPNPVDAGEFTNNIATALGREPLHIGDSTKPIHTVAWCTGGAQDYIDYAVQMGVDAFISGEVSERTFHSAMEQGIHYFAAGHHATERYGVQALGDHLAEKFGIEHHFIDIINPV</sequence>
<comment type="similarity">
    <text evidence="1">Belongs to the GTP cyclohydrolase I type 2/NIF3 family.</text>
</comment>
<dbReference type="GO" id="GO:0046872">
    <property type="term" value="F:metal ion binding"/>
    <property type="evidence" value="ECO:0007669"/>
    <property type="project" value="UniProtKB-KW"/>
</dbReference>
<evidence type="ECO:0000313" key="5">
    <source>
        <dbReference type="EMBL" id="MCL1143054.1"/>
    </source>
</evidence>
<dbReference type="Proteomes" id="UP001139333">
    <property type="component" value="Unassembled WGS sequence"/>
</dbReference>
<feature type="binding site" evidence="4">
    <location>
        <position position="109"/>
    </location>
    <ligand>
        <name>a divalent metal cation</name>
        <dbReference type="ChEBI" id="CHEBI:60240"/>
        <label>1</label>
    </ligand>
</feature>
<dbReference type="AlphaFoldDB" id="A0A9X1ZIM8"/>
<keyword evidence="6" id="KW-1185">Reference proteome</keyword>
<gene>
    <name evidence="5" type="ORF">L2672_10140</name>
</gene>
<evidence type="ECO:0000313" key="6">
    <source>
        <dbReference type="Proteomes" id="UP001139333"/>
    </source>
</evidence>
<evidence type="ECO:0000256" key="2">
    <source>
        <dbReference type="ARBA" id="ARBA00022112"/>
    </source>
</evidence>